<feature type="signal peptide" evidence="1">
    <location>
        <begin position="1"/>
        <end position="21"/>
    </location>
</feature>
<dbReference type="InterPro" id="IPR029058">
    <property type="entry name" value="AB_hydrolase_fold"/>
</dbReference>
<dbReference type="CDD" id="cd00519">
    <property type="entry name" value="Lipase_3"/>
    <property type="match status" value="1"/>
</dbReference>
<dbReference type="Gene3D" id="3.40.50.1820">
    <property type="entry name" value="alpha/beta hydrolase"/>
    <property type="match status" value="1"/>
</dbReference>
<gene>
    <name evidence="3" type="ORF">PLOB_00032334</name>
</gene>
<dbReference type="InterPro" id="IPR002921">
    <property type="entry name" value="Fungal_lipase-type"/>
</dbReference>
<feature type="domain" description="Fungal lipase-type" evidence="2">
    <location>
        <begin position="146"/>
        <end position="281"/>
    </location>
</feature>
<sequence length="433" mass="48727">MITLSAVYCFTILLQLNEVVGFNCNSDNCRDCASNTDAFGITCRWCRRDNECHTPGAFLTNPCKTAENIVDPSRCGEKFSHYDPGLSLKMLFLSAAAYDPLHPQKCLDNSLPSADFQIQHSVTRKCADNQCSGYVAVSHTVKVIAIAFRGSECFDQAFSVFVETLFSPKEDFLSKGKVQTYWKGGFETLWPSMESKVKSLIADNPSYKIWVTGHSLGGAMASLASAWLSYQNIASREKIISYTFGMPRVGNYDYALEHDRLIGNSWRVVNDDDAVPHFPGVYGVPNMLFGPYHHGVEAFYSEPATSVYSEHRECHGKPNNEDVTCSFSEITRSFERHKNYFGIPVGTFWALDCVHSTRKKRETSEETNTTVSKRFHFVQNRCLKNKYINGSLHVTATHQTPRTIRSSSAQARSSSMSIRERSLFCFVVFFIST</sequence>
<proteinExistence type="predicted"/>
<dbReference type="SUPFAM" id="SSF53474">
    <property type="entry name" value="alpha/beta-Hydrolases"/>
    <property type="match status" value="1"/>
</dbReference>
<accession>A0ABN8P2A7</accession>
<protein>
    <recommendedName>
        <fullName evidence="2">Fungal lipase-type domain-containing protein</fullName>
    </recommendedName>
</protein>
<evidence type="ECO:0000259" key="2">
    <source>
        <dbReference type="Pfam" id="PF01764"/>
    </source>
</evidence>
<reference evidence="3 4" key="1">
    <citation type="submission" date="2022-05" db="EMBL/GenBank/DDBJ databases">
        <authorList>
            <consortium name="Genoscope - CEA"/>
            <person name="William W."/>
        </authorList>
    </citation>
    <scope>NUCLEOTIDE SEQUENCE [LARGE SCALE GENOMIC DNA]</scope>
</reference>
<keyword evidence="1" id="KW-0732">Signal</keyword>
<name>A0ABN8P2A7_9CNID</name>
<evidence type="ECO:0000313" key="3">
    <source>
        <dbReference type="EMBL" id="CAH3126336.1"/>
    </source>
</evidence>
<dbReference type="EMBL" id="CALNXK010000042">
    <property type="protein sequence ID" value="CAH3126336.1"/>
    <property type="molecule type" value="Genomic_DNA"/>
</dbReference>
<dbReference type="Proteomes" id="UP001159405">
    <property type="component" value="Unassembled WGS sequence"/>
</dbReference>
<comment type="caution">
    <text evidence="3">The sequence shown here is derived from an EMBL/GenBank/DDBJ whole genome shotgun (WGS) entry which is preliminary data.</text>
</comment>
<dbReference type="Pfam" id="PF01764">
    <property type="entry name" value="Lipase_3"/>
    <property type="match status" value="1"/>
</dbReference>
<organism evidence="3 4">
    <name type="scientific">Porites lobata</name>
    <dbReference type="NCBI Taxonomy" id="104759"/>
    <lineage>
        <taxon>Eukaryota</taxon>
        <taxon>Metazoa</taxon>
        <taxon>Cnidaria</taxon>
        <taxon>Anthozoa</taxon>
        <taxon>Hexacorallia</taxon>
        <taxon>Scleractinia</taxon>
        <taxon>Fungiina</taxon>
        <taxon>Poritidae</taxon>
        <taxon>Porites</taxon>
    </lineage>
</organism>
<evidence type="ECO:0000313" key="4">
    <source>
        <dbReference type="Proteomes" id="UP001159405"/>
    </source>
</evidence>
<keyword evidence="4" id="KW-1185">Reference proteome</keyword>
<evidence type="ECO:0000256" key="1">
    <source>
        <dbReference type="SAM" id="SignalP"/>
    </source>
</evidence>
<feature type="chain" id="PRO_5047436568" description="Fungal lipase-type domain-containing protein" evidence="1">
    <location>
        <begin position="22"/>
        <end position="433"/>
    </location>
</feature>
<dbReference type="PANTHER" id="PTHR45908">
    <property type="entry name" value="PROTEIN CBG11750-RELATED"/>
    <property type="match status" value="1"/>
</dbReference>